<feature type="non-terminal residue" evidence="1">
    <location>
        <position position="1"/>
    </location>
</feature>
<organism evidence="1">
    <name type="scientific">Tetraselmis sp. GSL018</name>
    <dbReference type="NCBI Taxonomy" id="582737"/>
    <lineage>
        <taxon>Eukaryota</taxon>
        <taxon>Viridiplantae</taxon>
        <taxon>Chlorophyta</taxon>
        <taxon>core chlorophytes</taxon>
        <taxon>Chlorodendrophyceae</taxon>
        <taxon>Chlorodendrales</taxon>
        <taxon>Chlorodendraceae</taxon>
        <taxon>Tetraselmis</taxon>
    </lineage>
</organism>
<dbReference type="AlphaFoldDB" id="A0A061RVS0"/>
<accession>A0A061RVS0</accession>
<proteinExistence type="predicted"/>
<gene>
    <name evidence="1" type="ORF">TSPGSL018_25434</name>
</gene>
<reference evidence="1" key="1">
    <citation type="submission" date="2014-05" db="EMBL/GenBank/DDBJ databases">
        <title>The transcriptome of the halophilic microalga Tetraselmis sp. GSL018 isolated from the Great Salt Lake, Utah.</title>
        <authorList>
            <person name="Jinkerson R.E."/>
            <person name="D'Adamo S."/>
            <person name="Posewitz M.C."/>
        </authorList>
    </citation>
    <scope>NUCLEOTIDE SEQUENCE</scope>
    <source>
        <strain evidence="1">GSL018</strain>
    </source>
</reference>
<dbReference type="EMBL" id="GBEZ01011131">
    <property type="protein sequence ID" value="JAC74626.1"/>
    <property type="molecule type" value="Transcribed_RNA"/>
</dbReference>
<sequence>SLWLPLVGADTPEQNSRMKMRAQGLSDYCPFHEEYTDTIMLMDNQREERHVIQAKCKRKSIC</sequence>
<name>A0A061RVS0_9CHLO</name>
<evidence type="ECO:0000313" key="1">
    <source>
        <dbReference type="EMBL" id="JAC74626.1"/>
    </source>
</evidence>
<protein>
    <submittedName>
        <fullName evidence="1">Uncharacterized protein</fullName>
    </submittedName>
</protein>